<protein>
    <submittedName>
        <fullName evidence="1">Uncharacterized protein</fullName>
    </submittedName>
</protein>
<accession>J0MWD2</accession>
<dbReference type="Proteomes" id="UP000002941">
    <property type="component" value="Unassembled WGS sequence"/>
</dbReference>
<comment type="caution">
    <text evidence="1">The sequence shown here is derived from an EMBL/GenBank/DDBJ whole genome shotgun (WGS) entry which is preliminary data.</text>
</comment>
<dbReference type="AlphaFoldDB" id="J0MWD2"/>
<reference evidence="1 2" key="1">
    <citation type="submission" date="2012-05" db="EMBL/GenBank/DDBJ databases">
        <authorList>
            <person name="Harkins D.M."/>
            <person name="Madupu R."/>
            <person name="Durkin A.S."/>
            <person name="Torralba M."/>
            <person name="Methe B."/>
            <person name="Sutton G.G."/>
            <person name="Nelson K.E."/>
        </authorList>
    </citation>
    <scope>NUCLEOTIDE SEQUENCE [LARGE SCALE GENOMIC DNA]</scope>
    <source>
        <strain evidence="1 2">F0489</strain>
    </source>
</reference>
<proteinExistence type="predicted"/>
<sequence>MSWTTSACAAVRGCPAPPVVFRLLDDGAMPRMLARIRTRAVGSISSSLWRTAAVRLALEGRQLRVASGAFLTVGQIGGIRTGYEEHAAECPDCRSLNSGVTDVESVGPVRYLSGD</sequence>
<organism evidence="1 2">
    <name type="scientific">Actinomyces massiliensis F0489</name>
    <dbReference type="NCBI Taxonomy" id="1125718"/>
    <lineage>
        <taxon>Bacteria</taxon>
        <taxon>Bacillati</taxon>
        <taxon>Actinomycetota</taxon>
        <taxon>Actinomycetes</taxon>
        <taxon>Actinomycetales</taxon>
        <taxon>Actinomycetaceae</taxon>
        <taxon>Actinomyces</taxon>
    </lineage>
</organism>
<keyword evidence="2" id="KW-1185">Reference proteome</keyword>
<evidence type="ECO:0000313" key="1">
    <source>
        <dbReference type="EMBL" id="EJF36397.1"/>
    </source>
</evidence>
<dbReference type="EMBL" id="AKFT01000221">
    <property type="protein sequence ID" value="EJF36397.1"/>
    <property type="molecule type" value="Genomic_DNA"/>
</dbReference>
<evidence type="ECO:0000313" key="2">
    <source>
        <dbReference type="Proteomes" id="UP000002941"/>
    </source>
</evidence>
<name>J0MWD2_9ACTO</name>
<dbReference type="PATRIC" id="fig|1125718.3.peg.2832"/>
<gene>
    <name evidence="1" type="ORF">HMPREF1318_2233</name>
</gene>